<dbReference type="AlphaFoldDB" id="A0A8J2JK84"/>
<dbReference type="Proteomes" id="UP000708208">
    <property type="component" value="Unassembled WGS sequence"/>
</dbReference>
<proteinExistence type="predicted"/>
<feature type="non-terminal residue" evidence="1">
    <location>
        <position position="1"/>
    </location>
</feature>
<comment type="caution">
    <text evidence="1">The sequence shown here is derived from an EMBL/GenBank/DDBJ whole genome shotgun (WGS) entry which is preliminary data.</text>
</comment>
<dbReference type="EMBL" id="CAJVCH010077281">
    <property type="protein sequence ID" value="CAG7721183.1"/>
    <property type="molecule type" value="Genomic_DNA"/>
</dbReference>
<evidence type="ECO:0000313" key="2">
    <source>
        <dbReference type="Proteomes" id="UP000708208"/>
    </source>
</evidence>
<gene>
    <name evidence="1" type="ORF">AFUS01_LOCUS10417</name>
</gene>
<protein>
    <submittedName>
        <fullName evidence="1">Uncharacterized protein</fullName>
    </submittedName>
</protein>
<organism evidence="1 2">
    <name type="scientific">Allacma fusca</name>
    <dbReference type="NCBI Taxonomy" id="39272"/>
    <lineage>
        <taxon>Eukaryota</taxon>
        <taxon>Metazoa</taxon>
        <taxon>Ecdysozoa</taxon>
        <taxon>Arthropoda</taxon>
        <taxon>Hexapoda</taxon>
        <taxon>Collembola</taxon>
        <taxon>Symphypleona</taxon>
        <taxon>Sminthuridae</taxon>
        <taxon>Allacma</taxon>
    </lineage>
</organism>
<evidence type="ECO:0000313" key="1">
    <source>
        <dbReference type="EMBL" id="CAG7721183.1"/>
    </source>
</evidence>
<name>A0A8J2JK84_9HEXA</name>
<sequence>SIEFKPKYYRNKTISESTDYDLRHQQFPKILWKLPQP</sequence>
<reference evidence="1" key="1">
    <citation type="submission" date="2021-06" db="EMBL/GenBank/DDBJ databases">
        <authorList>
            <person name="Hodson N. C."/>
            <person name="Mongue J. A."/>
            <person name="Jaron S. K."/>
        </authorList>
    </citation>
    <scope>NUCLEOTIDE SEQUENCE</scope>
</reference>
<keyword evidence="2" id="KW-1185">Reference proteome</keyword>
<accession>A0A8J2JK84</accession>